<gene>
    <name evidence="1" type="primary">Cnig_chr_V.g19821</name>
    <name evidence="1" type="ORF">B9Z55_019821</name>
</gene>
<reference evidence="2" key="1">
    <citation type="submission" date="2017-10" db="EMBL/GenBank/DDBJ databases">
        <title>Rapid genome shrinkage in a self-fertile nematode reveals novel sperm competition proteins.</title>
        <authorList>
            <person name="Yin D."/>
            <person name="Schwarz E.M."/>
            <person name="Thomas C.G."/>
            <person name="Felde R.L."/>
            <person name="Korf I.F."/>
            <person name="Cutter A.D."/>
            <person name="Schartner C.M."/>
            <person name="Ralston E.J."/>
            <person name="Meyer B.J."/>
            <person name="Haag E.S."/>
        </authorList>
    </citation>
    <scope>NUCLEOTIDE SEQUENCE [LARGE SCALE GENOMIC DNA]</scope>
    <source>
        <strain evidence="2">JU1422</strain>
    </source>
</reference>
<evidence type="ECO:0000313" key="1">
    <source>
        <dbReference type="EMBL" id="PIC27626.1"/>
    </source>
</evidence>
<keyword evidence="2" id="KW-1185">Reference proteome</keyword>
<dbReference type="AlphaFoldDB" id="A0A2G5TKS7"/>
<sequence length="143" mass="16212">MNEFEGKKNICDLRESLPKWWKNQGFEKKKKNQYSVCNVQVTGSLVLGARKSTKAPFCEFAGVLVFGTLQHPVLREQLRRHVPGLVGFESRWREQQNRVKGRKSAESPVAGGVQKFSCNFDKIPGVYGMSPEVSNGRRNVKDL</sequence>
<proteinExistence type="predicted"/>
<name>A0A2G5TKS7_9PELO</name>
<dbReference type="Proteomes" id="UP000230233">
    <property type="component" value="Chromosome V"/>
</dbReference>
<organism evidence="1 2">
    <name type="scientific">Caenorhabditis nigoni</name>
    <dbReference type="NCBI Taxonomy" id="1611254"/>
    <lineage>
        <taxon>Eukaryota</taxon>
        <taxon>Metazoa</taxon>
        <taxon>Ecdysozoa</taxon>
        <taxon>Nematoda</taxon>
        <taxon>Chromadorea</taxon>
        <taxon>Rhabditida</taxon>
        <taxon>Rhabditina</taxon>
        <taxon>Rhabditomorpha</taxon>
        <taxon>Rhabditoidea</taxon>
        <taxon>Rhabditidae</taxon>
        <taxon>Peloderinae</taxon>
        <taxon>Caenorhabditis</taxon>
    </lineage>
</organism>
<dbReference type="EMBL" id="PDUG01000005">
    <property type="protein sequence ID" value="PIC27626.1"/>
    <property type="molecule type" value="Genomic_DNA"/>
</dbReference>
<protein>
    <submittedName>
        <fullName evidence="1">Uncharacterized protein</fullName>
    </submittedName>
</protein>
<comment type="caution">
    <text evidence="1">The sequence shown here is derived from an EMBL/GenBank/DDBJ whole genome shotgun (WGS) entry which is preliminary data.</text>
</comment>
<evidence type="ECO:0000313" key="2">
    <source>
        <dbReference type="Proteomes" id="UP000230233"/>
    </source>
</evidence>
<accession>A0A2G5TKS7</accession>